<organism evidence="5">
    <name type="scientific">Anisakis simplex</name>
    <name type="common">Herring worm</name>
    <dbReference type="NCBI Taxonomy" id="6269"/>
    <lineage>
        <taxon>Eukaryota</taxon>
        <taxon>Metazoa</taxon>
        <taxon>Ecdysozoa</taxon>
        <taxon>Nematoda</taxon>
        <taxon>Chromadorea</taxon>
        <taxon>Rhabditida</taxon>
        <taxon>Spirurina</taxon>
        <taxon>Ascaridomorpha</taxon>
        <taxon>Ascaridoidea</taxon>
        <taxon>Anisakidae</taxon>
        <taxon>Anisakis</taxon>
        <taxon>Anisakis simplex complex</taxon>
    </lineage>
</organism>
<dbReference type="OrthoDB" id="69177at2759"/>
<dbReference type="WBParaSite" id="ASIM_0000151401-mRNA-1">
    <property type="protein sequence ID" value="ASIM_0000151401-mRNA-1"/>
    <property type="gene ID" value="ASIM_0000151401"/>
</dbReference>
<evidence type="ECO:0000259" key="2">
    <source>
        <dbReference type="Pfam" id="PF25342"/>
    </source>
</evidence>
<dbReference type="PANTHER" id="PTHR10730">
    <property type="entry name" value="PROCOLLAGEN-LYSINE,2-OXOGLUTARATE 5-DIOXYGENASE/GLYCOSYLTRANSFERASE 25 FAMILY MEMBER"/>
    <property type="match status" value="1"/>
</dbReference>
<gene>
    <name evidence="3" type="ORF">ASIM_LOCUS1393</name>
</gene>
<dbReference type="Proteomes" id="UP000267096">
    <property type="component" value="Unassembled WGS sequence"/>
</dbReference>
<dbReference type="PANTHER" id="PTHR10730:SF45">
    <property type="entry name" value="PROCOLLAGEN-LYSINE,2-OXOGLUTARATE 5-DIOXYGENASE"/>
    <property type="match status" value="1"/>
</dbReference>
<dbReference type="GO" id="GO:0005783">
    <property type="term" value="C:endoplasmic reticulum"/>
    <property type="evidence" value="ECO:0007669"/>
    <property type="project" value="TreeGrafter"/>
</dbReference>
<protein>
    <submittedName>
        <fullName evidence="5">Procollagen lysyl hydroxylase (inferred by orthology to a D. melanogaster protein)</fullName>
    </submittedName>
</protein>
<name>A0A0M3J1W0_ANISI</name>
<dbReference type="Pfam" id="PF25342">
    <property type="entry name" value="GT_PLOD"/>
    <property type="match status" value="1"/>
</dbReference>
<feature type="domain" description="PLOD1-3-like GT" evidence="2">
    <location>
        <begin position="41"/>
        <end position="258"/>
    </location>
</feature>
<keyword evidence="1" id="KW-0732">Signal</keyword>
<accession>A0A0M3J1W0</accession>
<sequence length="258" mass="29574">MGTVSYWACGLLILGILTNLIRSDDPSESTSEQSISNQKPPSLIVVTVATDQTDGFLRLQRSAEQFDLKLNVFGLGQQWNGGDTRYYQGGGQKIKILRESLEEYKDREDVIVLFVDAYDVVFNAGEEEILAKFDEIYYKYRVVFSAEPFCWPRKELAPEYPTVQFGKRFLNSGLFMGYAPEIWRIINEYPVADEDDDQLYYTNIYLDEKLRNDLKITLDSMSFIFQNLNGIKDDVAIEFNDNGDAQVSISNVPYNTHP</sequence>
<feature type="chain" id="PRO_5043120781" evidence="1">
    <location>
        <begin position="24"/>
        <end position="258"/>
    </location>
</feature>
<dbReference type="AlphaFoldDB" id="A0A0M3J1W0"/>
<reference evidence="5" key="1">
    <citation type="submission" date="2017-02" db="UniProtKB">
        <authorList>
            <consortium name="WormBaseParasite"/>
        </authorList>
    </citation>
    <scope>IDENTIFICATION</scope>
</reference>
<evidence type="ECO:0000313" key="5">
    <source>
        <dbReference type="WBParaSite" id="ASIM_0000151401-mRNA-1"/>
    </source>
</evidence>
<keyword evidence="4" id="KW-1185">Reference proteome</keyword>
<feature type="signal peptide" evidence="1">
    <location>
        <begin position="1"/>
        <end position="23"/>
    </location>
</feature>
<evidence type="ECO:0000256" key="1">
    <source>
        <dbReference type="SAM" id="SignalP"/>
    </source>
</evidence>
<reference evidence="3 4" key="2">
    <citation type="submission" date="2018-11" db="EMBL/GenBank/DDBJ databases">
        <authorList>
            <consortium name="Pathogen Informatics"/>
        </authorList>
    </citation>
    <scope>NUCLEOTIDE SEQUENCE [LARGE SCALE GENOMIC DNA]</scope>
</reference>
<evidence type="ECO:0000313" key="3">
    <source>
        <dbReference type="EMBL" id="VDK18717.1"/>
    </source>
</evidence>
<dbReference type="InterPro" id="IPR050757">
    <property type="entry name" value="Collagen_mod_GT25"/>
</dbReference>
<evidence type="ECO:0000313" key="4">
    <source>
        <dbReference type="Proteomes" id="UP000267096"/>
    </source>
</evidence>
<dbReference type="GO" id="GO:0008475">
    <property type="term" value="F:procollagen-lysine 5-dioxygenase activity"/>
    <property type="evidence" value="ECO:0007669"/>
    <property type="project" value="TreeGrafter"/>
</dbReference>
<dbReference type="EMBL" id="UYRR01001451">
    <property type="protein sequence ID" value="VDK18717.1"/>
    <property type="molecule type" value="Genomic_DNA"/>
</dbReference>
<dbReference type="InterPro" id="IPR057589">
    <property type="entry name" value="GT_PLOD"/>
</dbReference>
<proteinExistence type="predicted"/>